<proteinExistence type="predicted"/>
<gene>
    <name evidence="2" type="ORF">B5M09_011498</name>
    <name evidence="1" type="ORF">DYB28_011566</name>
</gene>
<keyword evidence="4" id="KW-1185">Reference proteome</keyword>
<accession>A0A3L6V8H7</accession>
<evidence type="ECO:0000313" key="2">
    <source>
        <dbReference type="EMBL" id="RQM12575.1"/>
    </source>
</evidence>
<reference evidence="1 3" key="1">
    <citation type="journal article" date="2018" name="J. Invertebr. Pathol.">
        <title>New genotyping method for the causative agent of crayfish plague (Aphanomyces astaci) based on whole genome data.</title>
        <authorList>
            <person name="Minardi D."/>
            <person name="Studholme D.J."/>
            <person name="van der Giezen M."/>
            <person name="Pretto T."/>
            <person name="Oidtmann B."/>
        </authorList>
    </citation>
    <scope>NUCLEOTIDE SEQUENCE [LARGE SCALE GENOMIC DNA]</scope>
    <source>
        <strain evidence="1 3">KB13</strain>
    </source>
</reference>
<dbReference type="EMBL" id="MZMZ02005819">
    <property type="protein sequence ID" value="RQM12575.1"/>
    <property type="molecule type" value="Genomic_DNA"/>
</dbReference>
<dbReference type="EMBL" id="QUTI01027888">
    <property type="protein sequence ID" value="RLO04976.1"/>
    <property type="molecule type" value="Genomic_DNA"/>
</dbReference>
<dbReference type="VEuPathDB" id="FungiDB:H257_02465"/>
<name>A0A3L6V8H7_APHAT</name>
<comment type="caution">
    <text evidence="2">The sequence shown here is derived from an EMBL/GenBank/DDBJ whole genome shotgun (WGS) entry which is preliminary data.</text>
</comment>
<evidence type="ECO:0000313" key="3">
    <source>
        <dbReference type="Proteomes" id="UP000275652"/>
    </source>
</evidence>
<dbReference type="AlphaFoldDB" id="A0A3L6V8H7"/>
<dbReference type="Proteomes" id="UP000275652">
    <property type="component" value="Unassembled WGS sequence"/>
</dbReference>
<sequence length="92" mass="10671">MDLHRRHTLEVEVEVFIERLGLAEKRKSHTAYFTVINLNAKQLKDPIKTGLYVDEGDQESMRLLVKAQKRWAFQAEQNSVHDVPPLPMTSNL</sequence>
<dbReference type="Gene3D" id="3.10.129.10">
    <property type="entry name" value="Hotdog Thioesterase"/>
    <property type="match status" value="1"/>
</dbReference>
<dbReference type="Proteomes" id="UP000284702">
    <property type="component" value="Unassembled WGS sequence"/>
</dbReference>
<reference evidence="2 4" key="2">
    <citation type="submission" date="2018-07" db="EMBL/GenBank/DDBJ databases">
        <title>Annotation of Aphanomyces astaci genome assembly.</title>
        <authorList>
            <person name="Studholme D.J."/>
        </authorList>
    </citation>
    <scope>NUCLEOTIDE SEQUENCE [LARGE SCALE GENOMIC DNA]</scope>
    <source>
        <strain evidence="2">Pc</strain>
    </source>
</reference>
<protein>
    <submittedName>
        <fullName evidence="2">Uncharacterized protein</fullName>
    </submittedName>
</protein>
<organism evidence="2 4">
    <name type="scientific">Aphanomyces astaci</name>
    <name type="common">Crayfish plague agent</name>
    <dbReference type="NCBI Taxonomy" id="112090"/>
    <lineage>
        <taxon>Eukaryota</taxon>
        <taxon>Sar</taxon>
        <taxon>Stramenopiles</taxon>
        <taxon>Oomycota</taxon>
        <taxon>Saprolegniomycetes</taxon>
        <taxon>Saprolegniales</taxon>
        <taxon>Verrucalvaceae</taxon>
        <taxon>Aphanomyces</taxon>
    </lineage>
</organism>
<evidence type="ECO:0000313" key="4">
    <source>
        <dbReference type="Proteomes" id="UP000284702"/>
    </source>
</evidence>
<evidence type="ECO:0000313" key="1">
    <source>
        <dbReference type="EMBL" id="RLO04976.1"/>
    </source>
</evidence>